<dbReference type="PANTHER" id="PTHR46615">
    <property type="entry name" value="ARYLSULFATASE K"/>
    <property type="match status" value="1"/>
</dbReference>
<protein>
    <submittedName>
        <fullName evidence="2">Sulfatase-like hydrolase/transferase</fullName>
    </submittedName>
</protein>
<evidence type="ECO:0000313" key="3">
    <source>
        <dbReference type="Proteomes" id="UP000567293"/>
    </source>
</evidence>
<sequence>MTDKTDSSRNPSRRAVLGAGAGLLSAAAGGMATPARAELGELSLPAKAPEQPPPGYNILFVLVDQEHFFEKWPFPVPGREYLKKYGTAFLNHQNASQVCSSARSVVYTGQHIQHTGVFDNMEAPWQANMSTTVGTIGDRLRQLGYHAAYQGKWHLSANIDAAKKPVDASLLTNRKIIESYGFADFLGVGDLIDGALGGYSFDNFSTESAVTWLRTKARELKAQGQPWFMAVNLVNPHDVMYVNSDAPGEVVQGKHAAYPIDRPPDNEIYVAEWDVPLPATRHQLLNTPDRPRAHYEYQATQ</sequence>
<dbReference type="GO" id="GO:0004065">
    <property type="term" value="F:arylsulfatase activity"/>
    <property type="evidence" value="ECO:0007669"/>
    <property type="project" value="TreeGrafter"/>
</dbReference>
<dbReference type="AlphaFoldDB" id="A0A7V8NW69"/>
<keyword evidence="3" id="KW-1185">Reference proteome</keyword>
<feature type="domain" description="Sulfatase N-terminal" evidence="1">
    <location>
        <begin position="80"/>
        <end position="256"/>
    </location>
</feature>
<dbReference type="InterPro" id="IPR006311">
    <property type="entry name" value="TAT_signal"/>
</dbReference>
<evidence type="ECO:0000313" key="2">
    <source>
        <dbReference type="EMBL" id="MBA0088360.1"/>
    </source>
</evidence>
<reference evidence="2" key="1">
    <citation type="submission" date="2020-06" db="EMBL/GenBank/DDBJ databases">
        <title>Legume-microbial interactions unlock mineral nutrients during tropical forest succession.</title>
        <authorList>
            <person name="Epihov D.Z."/>
        </authorList>
    </citation>
    <scope>NUCLEOTIDE SEQUENCE [LARGE SCALE GENOMIC DNA]</scope>
    <source>
        <strain evidence="2">Pan2503</strain>
    </source>
</reference>
<dbReference type="GO" id="GO:0015024">
    <property type="term" value="F:glucuronate-2-sulfatase activity"/>
    <property type="evidence" value="ECO:0007669"/>
    <property type="project" value="TreeGrafter"/>
</dbReference>
<proteinExistence type="predicted"/>
<accession>A0A7V8NW69</accession>
<dbReference type="PROSITE" id="PS51318">
    <property type="entry name" value="TAT"/>
    <property type="match status" value="1"/>
</dbReference>
<comment type="caution">
    <text evidence="2">The sequence shown here is derived from an EMBL/GenBank/DDBJ whole genome shotgun (WGS) entry which is preliminary data.</text>
</comment>
<dbReference type="Proteomes" id="UP000567293">
    <property type="component" value="Unassembled WGS sequence"/>
</dbReference>
<evidence type="ECO:0000259" key="1">
    <source>
        <dbReference type="Pfam" id="PF00884"/>
    </source>
</evidence>
<dbReference type="InterPro" id="IPR017850">
    <property type="entry name" value="Alkaline_phosphatase_core_sf"/>
</dbReference>
<feature type="non-terminal residue" evidence="2">
    <location>
        <position position="301"/>
    </location>
</feature>
<gene>
    <name evidence="2" type="ORF">HRJ53_25525</name>
</gene>
<dbReference type="SUPFAM" id="SSF53649">
    <property type="entry name" value="Alkaline phosphatase-like"/>
    <property type="match status" value="1"/>
</dbReference>
<dbReference type="InterPro" id="IPR051849">
    <property type="entry name" value="GAG-degrading_sulfatase"/>
</dbReference>
<dbReference type="Gene3D" id="3.40.720.10">
    <property type="entry name" value="Alkaline Phosphatase, subunit A"/>
    <property type="match status" value="1"/>
</dbReference>
<name>A0A7V8NW69_9BACT</name>
<dbReference type="InterPro" id="IPR000917">
    <property type="entry name" value="Sulfatase_N"/>
</dbReference>
<dbReference type="EMBL" id="JACDQQ010002463">
    <property type="protein sequence ID" value="MBA0088360.1"/>
    <property type="molecule type" value="Genomic_DNA"/>
</dbReference>
<dbReference type="GO" id="GO:0016740">
    <property type="term" value="F:transferase activity"/>
    <property type="evidence" value="ECO:0007669"/>
    <property type="project" value="UniProtKB-KW"/>
</dbReference>
<organism evidence="2 3">
    <name type="scientific">Candidatus Acidiferrum panamense</name>
    <dbReference type="NCBI Taxonomy" id="2741543"/>
    <lineage>
        <taxon>Bacteria</taxon>
        <taxon>Pseudomonadati</taxon>
        <taxon>Acidobacteriota</taxon>
        <taxon>Terriglobia</taxon>
        <taxon>Candidatus Acidiferrales</taxon>
        <taxon>Candidatus Acidiferrum</taxon>
    </lineage>
</organism>
<dbReference type="PANTHER" id="PTHR46615:SF1">
    <property type="entry name" value="ARYLSULFATASE K"/>
    <property type="match status" value="1"/>
</dbReference>
<dbReference type="Pfam" id="PF00884">
    <property type="entry name" value="Sulfatase"/>
    <property type="match status" value="1"/>
</dbReference>